<dbReference type="InterPro" id="IPR010131">
    <property type="entry name" value="MdtP/NodT-like"/>
</dbReference>
<sequence>MRFLPKATLVLFLPAFISGCVGVGENFETDLGFSLVAGQTAQRLGKETVWVQDRQQAAGAKNRVDQLLKAKYVGVDAAIQVAILNNKGLQAAYADIGMSVADLWQEGMAVNPTLSASLTRIGVGPSIEGVIAANIIRLMTRERRLDVAEVKVMQAQLRAVDATLSLAAETRAAWIEAVGAWEEVGALTKAKIAADAAAELGDELAASGALPKVEQIREQAFYAEITGQKAKSRLAAQLAKEKLYRVMGVWGKNLDFEVPNALPPLPGTLKNYRTVEAEALKNRVDLQVARLELESLARSYGLTQATRYASDLEIAGGLEVEREVEEEEDGSESASNTLSGIAEVSLEIPIFDSGQARLRKAEFAYLKAANQVAAKAVDIRSQARAAYKAYKGRSEIARFYRGRVVPLRTSVEKESLLTYNGMITSTFDLLADTRAKIGAILASIEAKRDFHLADAALAAAVYGGSDDLPASGGDEVADAGGGDD</sequence>
<accession>A0ABU5I690</accession>
<protein>
    <submittedName>
        <fullName evidence="2">TolC family protein</fullName>
    </submittedName>
</protein>
<evidence type="ECO:0000313" key="2">
    <source>
        <dbReference type="EMBL" id="MDY8110897.1"/>
    </source>
</evidence>
<organism evidence="2 3">
    <name type="scientific">Fulvimarina uroteuthidis</name>
    <dbReference type="NCBI Taxonomy" id="3098149"/>
    <lineage>
        <taxon>Bacteria</taxon>
        <taxon>Pseudomonadati</taxon>
        <taxon>Pseudomonadota</taxon>
        <taxon>Alphaproteobacteria</taxon>
        <taxon>Hyphomicrobiales</taxon>
        <taxon>Aurantimonadaceae</taxon>
        <taxon>Fulvimarina</taxon>
    </lineage>
</organism>
<name>A0ABU5I690_9HYPH</name>
<gene>
    <name evidence="2" type="ORF">U0C82_17295</name>
</gene>
<comment type="caution">
    <text evidence="2">The sequence shown here is derived from an EMBL/GenBank/DDBJ whole genome shotgun (WGS) entry which is preliminary data.</text>
</comment>
<dbReference type="RefSeq" id="WP_322188887.1">
    <property type="nucleotide sequence ID" value="NZ_JAXLPB010000007.1"/>
</dbReference>
<dbReference type="EMBL" id="JAXLPB010000007">
    <property type="protein sequence ID" value="MDY8110897.1"/>
    <property type="molecule type" value="Genomic_DNA"/>
</dbReference>
<proteinExistence type="inferred from homology"/>
<dbReference type="InterPro" id="IPR003423">
    <property type="entry name" value="OMP_efflux"/>
</dbReference>
<comment type="similarity">
    <text evidence="1">Belongs to the outer membrane factor (OMF) (TC 1.B.17) family.</text>
</comment>
<dbReference type="PANTHER" id="PTHR30203:SF24">
    <property type="entry name" value="BLR4935 PROTEIN"/>
    <property type="match status" value="1"/>
</dbReference>
<dbReference type="Gene3D" id="1.20.1600.10">
    <property type="entry name" value="Outer membrane efflux proteins (OEP)"/>
    <property type="match status" value="1"/>
</dbReference>
<dbReference type="SUPFAM" id="SSF56954">
    <property type="entry name" value="Outer membrane efflux proteins (OEP)"/>
    <property type="match status" value="1"/>
</dbReference>
<dbReference type="PROSITE" id="PS51257">
    <property type="entry name" value="PROKAR_LIPOPROTEIN"/>
    <property type="match status" value="1"/>
</dbReference>
<evidence type="ECO:0000313" key="3">
    <source>
        <dbReference type="Proteomes" id="UP001294412"/>
    </source>
</evidence>
<dbReference type="PANTHER" id="PTHR30203">
    <property type="entry name" value="OUTER MEMBRANE CATION EFFLUX PROTEIN"/>
    <property type="match status" value="1"/>
</dbReference>
<reference evidence="2 3" key="1">
    <citation type="submission" date="2023-12" db="EMBL/GenBank/DDBJ databases">
        <title>Description of Novel Strain Fulvimarina sp. 2208YS6-2-32 isolated from Uroteuthis (Photololigo) edulis.</title>
        <authorList>
            <person name="Park J.-S."/>
        </authorList>
    </citation>
    <scope>NUCLEOTIDE SEQUENCE [LARGE SCALE GENOMIC DNA]</scope>
    <source>
        <strain evidence="2 3">2208YS6-2-32</strain>
    </source>
</reference>
<dbReference type="Proteomes" id="UP001294412">
    <property type="component" value="Unassembled WGS sequence"/>
</dbReference>
<keyword evidence="3" id="KW-1185">Reference proteome</keyword>
<dbReference type="Pfam" id="PF02321">
    <property type="entry name" value="OEP"/>
    <property type="match status" value="1"/>
</dbReference>
<evidence type="ECO:0000256" key="1">
    <source>
        <dbReference type="ARBA" id="ARBA00007613"/>
    </source>
</evidence>